<comment type="subcellular location">
    <subcellularLocation>
        <location evidence="1">Mitochondrion membrane</location>
        <topology evidence="1">Multi-pass membrane protein</topology>
    </subcellularLocation>
</comment>
<dbReference type="RefSeq" id="XP_011312017.1">
    <property type="nucleotide sequence ID" value="XM_011313715.1"/>
</dbReference>
<evidence type="ECO:0000256" key="9">
    <source>
        <dbReference type="PROSITE-ProRule" id="PRU00282"/>
    </source>
</evidence>
<protein>
    <submittedName>
        <fullName evidence="13">Mitochondrial carnitine/acylcarnitine carrier protein-like isoform X2</fullName>
    </submittedName>
</protein>
<feature type="transmembrane region" description="Helical" evidence="11">
    <location>
        <begin position="69"/>
        <end position="87"/>
    </location>
</feature>
<keyword evidence="7" id="KW-0496">Mitochondrion</keyword>
<dbReference type="Gene3D" id="1.50.40.10">
    <property type="entry name" value="Mitochondrial carrier domain"/>
    <property type="match status" value="1"/>
</dbReference>
<feature type="repeat" description="Solcar" evidence="9">
    <location>
        <begin position="158"/>
        <end position="244"/>
    </location>
</feature>
<comment type="similarity">
    <text evidence="2 10">Belongs to the mitochondrial carrier (TC 2.A.29) family.</text>
</comment>
<evidence type="ECO:0000256" key="5">
    <source>
        <dbReference type="ARBA" id="ARBA00022737"/>
    </source>
</evidence>
<reference evidence="13" key="1">
    <citation type="submission" date="2025-08" db="UniProtKB">
        <authorList>
            <consortium name="RefSeq"/>
        </authorList>
    </citation>
    <scope>IDENTIFICATION</scope>
    <source>
        <strain evidence="13">USDA-PBARC FA_bdor</strain>
        <tissue evidence="13">Whole organism</tissue>
    </source>
</reference>
<evidence type="ECO:0000256" key="7">
    <source>
        <dbReference type="ARBA" id="ARBA00023128"/>
    </source>
</evidence>
<dbReference type="SUPFAM" id="SSF103506">
    <property type="entry name" value="Mitochondrial carrier"/>
    <property type="match status" value="1"/>
</dbReference>
<dbReference type="GO" id="GO:0006839">
    <property type="term" value="P:mitochondrial transport"/>
    <property type="evidence" value="ECO:0007669"/>
    <property type="project" value="TreeGrafter"/>
</dbReference>
<evidence type="ECO:0000256" key="4">
    <source>
        <dbReference type="ARBA" id="ARBA00022692"/>
    </source>
</evidence>
<evidence type="ECO:0000256" key="10">
    <source>
        <dbReference type="RuleBase" id="RU000488"/>
    </source>
</evidence>
<dbReference type="GeneID" id="105271902"/>
<accession>A0A9R1TLZ8</accession>
<evidence type="ECO:0000256" key="2">
    <source>
        <dbReference type="ARBA" id="ARBA00006375"/>
    </source>
</evidence>
<dbReference type="InterPro" id="IPR023395">
    <property type="entry name" value="MCP_dom_sf"/>
</dbReference>
<keyword evidence="3 10" id="KW-0813">Transport</keyword>
<evidence type="ECO:0000256" key="3">
    <source>
        <dbReference type="ARBA" id="ARBA00022448"/>
    </source>
</evidence>
<keyword evidence="12" id="KW-1185">Reference proteome</keyword>
<keyword evidence="5" id="KW-0677">Repeat</keyword>
<dbReference type="Proteomes" id="UP000694866">
    <property type="component" value="Unplaced"/>
</dbReference>
<proteinExistence type="inferred from homology"/>
<gene>
    <name evidence="13" type="primary">LOC105271902</name>
</gene>
<dbReference type="PROSITE" id="PS50920">
    <property type="entry name" value="SOLCAR"/>
    <property type="match status" value="3"/>
</dbReference>
<evidence type="ECO:0000256" key="8">
    <source>
        <dbReference type="ARBA" id="ARBA00023136"/>
    </source>
</evidence>
<keyword evidence="8 9" id="KW-0472">Membrane</keyword>
<keyword evidence="4 9" id="KW-0812">Transmembrane</keyword>
<evidence type="ECO:0000256" key="1">
    <source>
        <dbReference type="ARBA" id="ARBA00004225"/>
    </source>
</evidence>
<evidence type="ECO:0000256" key="11">
    <source>
        <dbReference type="SAM" id="Phobius"/>
    </source>
</evidence>
<dbReference type="Pfam" id="PF00153">
    <property type="entry name" value="Mito_carr"/>
    <property type="match status" value="3"/>
</dbReference>
<feature type="repeat" description="Solcar" evidence="9">
    <location>
        <begin position="1"/>
        <end position="55"/>
    </location>
</feature>
<name>A0A9R1TLZ8_9HYME</name>
<dbReference type="GO" id="GO:1902603">
    <property type="term" value="P:carnitine transmembrane transport"/>
    <property type="evidence" value="ECO:0007669"/>
    <property type="project" value="TreeGrafter"/>
</dbReference>
<organism evidence="12 13">
    <name type="scientific">Fopius arisanus</name>
    <dbReference type="NCBI Taxonomy" id="64838"/>
    <lineage>
        <taxon>Eukaryota</taxon>
        <taxon>Metazoa</taxon>
        <taxon>Ecdysozoa</taxon>
        <taxon>Arthropoda</taxon>
        <taxon>Hexapoda</taxon>
        <taxon>Insecta</taxon>
        <taxon>Pterygota</taxon>
        <taxon>Neoptera</taxon>
        <taxon>Endopterygota</taxon>
        <taxon>Hymenoptera</taxon>
        <taxon>Apocrita</taxon>
        <taxon>Ichneumonoidea</taxon>
        <taxon>Braconidae</taxon>
        <taxon>Opiinae</taxon>
        <taxon>Fopius</taxon>
    </lineage>
</organism>
<feature type="transmembrane region" description="Helical" evidence="11">
    <location>
        <begin position="27"/>
        <end position="49"/>
    </location>
</feature>
<sequence length="252" mass="27808">MQAAPGVYKNTTDAVVKTVRREGAMGLYKGITAPLIGIVPIFALSFFSFGLGKRLLSRPDNAPLTPVDLFLAGMFSGLTTTMFSVPGERIKCLLQMQTRGTKYNGFKDAVVKLYQEGGVRNLYVGTCATLLRDVPSGGVYFGLYELMMRFETENDDHVSLWQPMFAGGVAGIGNWVVAMPADVLKSRLQTSTMWRYPKGMRSVFPEILRVEGIGVLYNGLIPVIIRAFPANAVCFLGIEFAIHILDNYFPWV</sequence>
<dbReference type="InterPro" id="IPR050567">
    <property type="entry name" value="Mitochondrial_Carrier"/>
</dbReference>
<evidence type="ECO:0000313" key="13">
    <source>
        <dbReference type="RefSeq" id="XP_011312017.1"/>
    </source>
</evidence>
<evidence type="ECO:0000256" key="6">
    <source>
        <dbReference type="ARBA" id="ARBA00022989"/>
    </source>
</evidence>
<dbReference type="AlphaFoldDB" id="A0A9R1TLZ8"/>
<keyword evidence="6 11" id="KW-1133">Transmembrane helix</keyword>
<dbReference type="PANTHER" id="PTHR45624">
    <property type="entry name" value="MITOCHONDRIAL BASIC AMINO ACIDS TRANSPORTER-RELATED"/>
    <property type="match status" value="1"/>
</dbReference>
<dbReference type="PANTHER" id="PTHR45624:SF4">
    <property type="entry name" value="CONGESTED-LIKE TRACHEA PROTEIN-RELATED"/>
    <property type="match status" value="1"/>
</dbReference>
<evidence type="ECO:0000313" key="12">
    <source>
        <dbReference type="Proteomes" id="UP000694866"/>
    </source>
</evidence>
<dbReference type="GO" id="GO:0015227">
    <property type="term" value="F:O-acyl-L-carnitine transmembrane transporter activity"/>
    <property type="evidence" value="ECO:0007669"/>
    <property type="project" value="TreeGrafter"/>
</dbReference>
<dbReference type="OrthoDB" id="14252at2759"/>
<feature type="repeat" description="Solcar" evidence="9">
    <location>
        <begin position="64"/>
        <end position="150"/>
    </location>
</feature>
<dbReference type="InterPro" id="IPR018108">
    <property type="entry name" value="MCP_transmembrane"/>
</dbReference>
<dbReference type="GO" id="GO:0031966">
    <property type="term" value="C:mitochondrial membrane"/>
    <property type="evidence" value="ECO:0007669"/>
    <property type="project" value="UniProtKB-SubCell"/>
</dbReference>